<accession>A0A5C8NEZ5</accession>
<evidence type="ECO:0000256" key="1">
    <source>
        <dbReference type="SAM" id="MobiDB-lite"/>
    </source>
</evidence>
<protein>
    <recommendedName>
        <fullName evidence="5">LppX_LprAFG lipoprotein</fullName>
    </recommendedName>
</protein>
<comment type="caution">
    <text evidence="3">The sequence shown here is derived from an EMBL/GenBank/DDBJ whole genome shotgun (WGS) entry which is preliminary data.</text>
</comment>
<name>A0A5C8NEZ5_9ACTN</name>
<proteinExistence type="predicted"/>
<dbReference type="PROSITE" id="PS51257">
    <property type="entry name" value="PROKAR_LIPOPROTEIN"/>
    <property type="match status" value="1"/>
</dbReference>
<reference evidence="3 4" key="1">
    <citation type="submission" date="2019-06" db="EMBL/GenBank/DDBJ databases">
        <title>Aeromicrobium sp. nov., isolated from a maize field.</title>
        <authorList>
            <person name="Lin S.-Y."/>
            <person name="Tsai C.-F."/>
            <person name="Young C.-C."/>
        </authorList>
    </citation>
    <scope>NUCLEOTIDE SEQUENCE [LARGE SCALE GENOMIC DNA]</scope>
    <source>
        <strain evidence="3 4">CC-CFT486</strain>
    </source>
</reference>
<feature type="region of interest" description="Disordered" evidence="1">
    <location>
        <begin position="27"/>
        <end position="46"/>
    </location>
</feature>
<dbReference type="AlphaFoldDB" id="A0A5C8NEZ5"/>
<evidence type="ECO:0008006" key="5">
    <source>
        <dbReference type="Google" id="ProtNLM"/>
    </source>
</evidence>
<dbReference type="EMBL" id="VDUX01000005">
    <property type="protein sequence ID" value="TXL58022.1"/>
    <property type="molecule type" value="Genomic_DNA"/>
</dbReference>
<dbReference type="Gene3D" id="2.50.20.20">
    <property type="match status" value="1"/>
</dbReference>
<organism evidence="3 4">
    <name type="scientific">Aeromicrobium terrae</name>
    <dbReference type="NCBI Taxonomy" id="2498846"/>
    <lineage>
        <taxon>Bacteria</taxon>
        <taxon>Bacillati</taxon>
        <taxon>Actinomycetota</taxon>
        <taxon>Actinomycetes</taxon>
        <taxon>Propionibacteriales</taxon>
        <taxon>Nocardioidaceae</taxon>
        <taxon>Aeromicrobium</taxon>
    </lineage>
</organism>
<evidence type="ECO:0000256" key="2">
    <source>
        <dbReference type="SAM" id="SignalP"/>
    </source>
</evidence>
<dbReference type="RefSeq" id="WP_147687000.1">
    <property type="nucleotide sequence ID" value="NZ_VDUX01000005.1"/>
</dbReference>
<gene>
    <name evidence="3" type="ORF">FHP06_11905</name>
</gene>
<dbReference type="Proteomes" id="UP000321571">
    <property type="component" value="Unassembled WGS sequence"/>
</dbReference>
<feature type="chain" id="PRO_5022952430" description="LppX_LprAFG lipoprotein" evidence="2">
    <location>
        <begin position="24"/>
        <end position="279"/>
    </location>
</feature>
<feature type="signal peptide" evidence="2">
    <location>
        <begin position="1"/>
        <end position="23"/>
    </location>
</feature>
<dbReference type="SUPFAM" id="SSF89392">
    <property type="entry name" value="Prokaryotic lipoproteins and lipoprotein localization factors"/>
    <property type="match status" value="1"/>
</dbReference>
<feature type="compositionally biased region" description="Low complexity" evidence="1">
    <location>
        <begin position="36"/>
        <end position="46"/>
    </location>
</feature>
<evidence type="ECO:0000313" key="3">
    <source>
        <dbReference type="EMBL" id="TXL58022.1"/>
    </source>
</evidence>
<evidence type="ECO:0000313" key="4">
    <source>
        <dbReference type="Proteomes" id="UP000321571"/>
    </source>
</evidence>
<keyword evidence="2" id="KW-0732">Signal</keyword>
<dbReference type="InterPro" id="IPR029046">
    <property type="entry name" value="LolA/LolB/LppX"/>
</dbReference>
<dbReference type="OrthoDB" id="3781094at2"/>
<keyword evidence="4" id="KW-1185">Reference proteome</keyword>
<sequence>MRSRLKHWTAVTTVVLVASVSLAACGDKDDDGTKGSGDSSSVGSSADTTLTKDNVFAELTKAQTKAGTSHIDMNVEVAGQAIKAKGDVKIGQSADDTAMGMTMDTGQAGAGTLEMRLVDKIFYLNFGPMTQNKFVKIDLTDKDNPIGKQYGDLLDNIDPSKQLDQIKGAVKSFEKKGAAKELDGVKAQPYAVVVDTSKVEAFKAAGADAAKLPKTLTYTMYVGPDNLLRRLISEIPNIAGAGATTLTIDYSKWGEDVSIEKPKASDISDKDPFAQLGQG</sequence>